<sequence length="317" mass="35004">MKHKSNEILCKVLKTLDEAGYSISEVDSEDYCLEIVAKKGNIKLLIKSLTNIDSERRDSAEDLASLAVSFNATPLIIGHRMQKGVIEPGTMYERFGVNVINPETFRNAALEKSLPIVYSKRGGLYVKIDGKALKRLREKEGMSLGDLANKIGVSRKAVYEYERSQMGATLATVARIEEILDADIITGINVFDWRPSSDIPEKSPTGVVARQLHGKLKKIGCKSIGFNFAPIDVHARNIGASFLTSEENVDEERLERKVSAAIEVGKIMGMQPILVTGETKPRDQGLTLVRIDEIKKLEKTKDLMALLGLDCCPNGEN</sequence>
<dbReference type="HAMAP" id="MF_00584">
    <property type="entry name" value="HTH_type_cro_C1"/>
    <property type="match status" value="1"/>
</dbReference>
<dbReference type="InterPro" id="IPR020886">
    <property type="entry name" value="MTH_967-like"/>
</dbReference>
<accession>A0A7C3F2N8</accession>
<dbReference type="PROSITE" id="PS50943">
    <property type="entry name" value="HTH_CROC1"/>
    <property type="match status" value="1"/>
</dbReference>
<proteinExistence type="inferred from homology"/>
<dbReference type="CDD" id="cd00093">
    <property type="entry name" value="HTH_XRE"/>
    <property type="match status" value="1"/>
</dbReference>
<dbReference type="EMBL" id="DSTX01000012">
    <property type="protein sequence ID" value="HFK21048.1"/>
    <property type="molecule type" value="Genomic_DNA"/>
</dbReference>
<evidence type="ECO:0000256" key="3">
    <source>
        <dbReference type="ARBA" id="ARBA00023163"/>
    </source>
</evidence>
<dbReference type="Pfam" id="PF26553">
    <property type="entry name" value="PDDEXK_19"/>
    <property type="match status" value="1"/>
</dbReference>
<evidence type="ECO:0000259" key="5">
    <source>
        <dbReference type="PROSITE" id="PS50943"/>
    </source>
</evidence>
<feature type="domain" description="HTH cro/C1-type" evidence="5">
    <location>
        <begin position="133"/>
        <end position="188"/>
    </location>
</feature>
<evidence type="ECO:0000313" key="6">
    <source>
        <dbReference type="EMBL" id="HFK21048.1"/>
    </source>
</evidence>
<dbReference type="SUPFAM" id="SSF47413">
    <property type="entry name" value="lambda repressor-like DNA-binding domains"/>
    <property type="match status" value="1"/>
</dbReference>
<dbReference type="GO" id="GO:0003700">
    <property type="term" value="F:DNA-binding transcription factor activity"/>
    <property type="evidence" value="ECO:0007669"/>
    <property type="project" value="UniProtKB-UniRule"/>
</dbReference>
<dbReference type="Gene3D" id="1.10.260.40">
    <property type="entry name" value="lambda repressor-like DNA-binding domains"/>
    <property type="match status" value="1"/>
</dbReference>
<gene>
    <name evidence="6" type="ORF">ENS19_07240</name>
</gene>
<dbReference type="InterPro" id="IPR059051">
    <property type="entry name" value="MTH_967_PDDEXK"/>
</dbReference>
<evidence type="ECO:0000256" key="1">
    <source>
        <dbReference type="ARBA" id="ARBA00023015"/>
    </source>
</evidence>
<dbReference type="GO" id="GO:0003677">
    <property type="term" value="F:DNA binding"/>
    <property type="evidence" value="ECO:0007669"/>
    <property type="project" value="UniProtKB-KW"/>
</dbReference>
<dbReference type="SMART" id="SM00530">
    <property type="entry name" value="HTH_XRE"/>
    <property type="match status" value="1"/>
</dbReference>
<dbReference type="AlphaFoldDB" id="A0A7C3F2N8"/>
<keyword evidence="2 4" id="KW-0238">DNA-binding</keyword>
<keyword evidence="1 4" id="KW-0805">Transcription regulation</keyword>
<dbReference type="Pfam" id="PF01381">
    <property type="entry name" value="HTH_3"/>
    <property type="match status" value="1"/>
</dbReference>
<name>A0A7C3F2N8_9CREN</name>
<evidence type="ECO:0000256" key="2">
    <source>
        <dbReference type="ARBA" id="ARBA00023125"/>
    </source>
</evidence>
<dbReference type="InterPro" id="IPR010982">
    <property type="entry name" value="Lambda_DNA-bd_dom_sf"/>
</dbReference>
<dbReference type="InterPro" id="IPR001387">
    <property type="entry name" value="Cro/C1-type_HTH"/>
</dbReference>
<evidence type="ECO:0000256" key="4">
    <source>
        <dbReference type="HAMAP-Rule" id="MF_00584"/>
    </source>
</evidence>
<protein>
    <recommendedName>
        <fullName evidence="4">Putative HTH-type transcriptional regulatory protein ENS19_07240</fullName>
    </recommendedName>
</protein>
<reference evidence="6" key="1">
    <citation type="journal article" date="2020" name="mSystems">
        <title>Genome- and Community-Level Interaction Insights into Carbon Utilization and Element Cycling Functions of Hydrothermarchaeota in Hydrothermal Sediment.</title>
        <authorList>
            <person name="Zhou Z."/>
            <person name="Liu Y."/>
            <person name="Xu W."/>
            <person name="Pan J."/>
            <person name="Luo Z.H."/>
            <person name="Li M."/>
        </authorList>
    </citation>
    <scope>NUCLEOTIDE SEQUENCE [LARGE SCALE GENOMIC DNA]</scope>
    <source>
        <strain evidence="6">SpSt-468</strain>
    </source>
</reference>
<organism evidence="6">
    <name type="scientific">Candidatus Methanomethylicus mesodigestus</name>
    <dbReference type="NCBI Taxonomy" id="1867258"/>
    <lineage>
        <taxon>Archaea</taxon>
        <taxon>Thermoproteota</taxon>
        <taxon>Methanosuratincolia</taxon>
        <taxon>Candidatus Methanomethylicales</taxon>
        <taxon>Candidatus Methanomethylicaceae</taxon>
        <taxon>Candidatus Methanomethylicus</taxon>
    </lineage>
</organism>
<comment type="caution">
    <text evidence="6">The sequence shown here is derived from an EMBL/GenBank/DDBJ whole genome shotgun (WGS) entry which is preliminary data.</text>
</comment>
<keyword evidence="3 4" id="KW-0804">Transcription</keyword>